<dbReference type="EMBL" id="CP007155">
    <property type="protein sequence ID" value="AHH98261.1"/>
    <property type="molecule type" value="Genomic_DNA"/>
</dbReference>
<sequence length="104" mass="11529">MTEHIEPVVDGLRQCVAESISAADPIDSTWEDCLNLADAALATIQPIFEAKDDEIQRLTDENARLAQSLEALRIRIDNLRAEIWQLQQAEKNALAIAETRDGGD</sequence>
<dbReference type="RefSeq" id="WP_025358283.1">
    <property type="nucleotide sequence ID" value="NZ_CP007155.1"/>
</dbReference>
<reference evidence="2 3" key="1">
    <citation type="journal article" date="2014" name="BMC Genomics">
        <title>Complete genome sequence of producer of the glycopeptide antibiotic Aculeximycin Kutzneria albida DSM 43870T, a representative of minor genus of Pseudonocardiaceae.</title>
        <authorList>
            <person name="Rebets Y."/>
            <person name="Tokovenko B."/>
            <person name="Lushchyk I."/>
            <person name="Ruckert C."/>
            <person name="Zaburannyi N."/>
            <person name="Bechthold A."/>
            <person name="Kalinowski J."/>
            <person name="Luzhetskyy A."/>
        </authorList>
    </citation>
    <scope>NUCLEOTIDE SEQUENCE [LARGE SCALE GENOMIC DNA]</scope>
    <source>
        <strain evidence="2">DSM 43870</strain>
    </source>
</reference>
<proteinExistence type="predicted"/>
<dbReference type="Proteomes" id="UP000019225">
    <property type="component" value="Chromosome"/>
</dbReference>
<evidence type="ECO:0000256" key="1">
    <source>
        <dbReference type="SAM" id="Coils"/>
    </source>
</evidence>
<protein>
    <submittedName>
        <fullName evidence="2">Uncharacterized protein</fullName>
    </submittedName>
</protein>
<dbReference type="HOGENOM" id="CLU_2246434_0_0_11"/>
<dbReference type="AlphaFoldDB" id="W5WCJ9"/>
<name>W5WCJ9_9PSEU</name>
<gene>
    <name evidence="2" type="ORF">KALB_4899</name>
</gene>
<keyword evidence="3" id="KW-1185">Reference proteome</keyword>
<evidence type="ECO:0000313" key="2">
    <source>
        <dbReference type="EMBL" id="AHH98261.1"/>
    </source>
</evidence>
<feature type="coiled-coil region" evidence="1">
    <location>
        <begin position="48"/>
        <end position="89"/>
    </location>
</feature>
<dbReference type="STRING" id="1449976.KALB_4899"/>
<accession>W5WCJ9</accession>
<keyword evidence="1" id="KW-0175">Coiled coil</keyword>
<evidence type="ECO:0000313" key="3">
    <source>
        <dbReference type="Proteomes" id="UP000019225"/>
    </source>
</evidence>
<dbReference type="KEGG" id="kal:KALB_4899"/>
<organism evidence="2 3">
    <name type="scientific">Kutzneria albida DSM 43870</name>
    <dbReference type="NCBI Taxonomy" id="1449976"/>
    <lineage>
        <taxon>Bacteria</taxon>
        <taxon>Bacillati</taxon>
        <taxon>Actinomycetota</taxon>
        <taxon>Actinomycetes</taxon>
        <taxon>Pseudonocardiales</taxon>
        <taxon>Pseudonocardiaceae</taxon>
        <taxon>Kutzneria</taxon>
    </lineage>
</organism>